<evidence type="ECO:0000313" key="2">
    <source>
        <dbReference type="EMBL" id="MCS3678621.1"/>
    </source>
</evidence>
<comment type="caution">
    <text evidence="2">The sequence shown here is derived from an EMBL/GenBank/DDBJ whole genome shotgun (WGS) entry which is preliminary data.</text>
</comment>
<name>A0A9X2PL85_9BACT</name>
<keyword evidence="1" id="KW-0812">Transmembrane</keyword>
<accession>A0A9X2PL85</accession>
<evidence type="ECO:0000256" key="1">
    <source>
        <dbReference type="SAM" id="Phobius"/>
    </source>
</evidence>
<keyword evidence="1" id="KW-0472">Membrane</keyword>
<dbReference type="Proteomes" id="UP001155027">
    <property type="component" value="Unassembled WGS sequence"/>
</dbReference>
<protein>
    <submittedName>
        <fullName evidence="2">Uncharacterized protein</fullName>
    </submittedName>
</protein>
<keyword evidence="1" id="KW-1133">Transmembrane helix</keyword>
<organism evidence="2 3">
    <name type="scientific">Salinibacter ruber</name>
    <dbReference type="NCBI Taxonomy" id="146919"/>
    <lineage>
        <taxon>Bacteria</taxon>
        <taxon>Pseudomonadati</taxon>
        <taxon>Rhodothermota</taxon>
        <taxon>Rhodothermia</taxon>
        <taxon>Rhodothermales</taxon>
        <taxon>Salinibacteraceae</taxon>
        <taxon>Salinibacter</taxon>
    </lineage>
</organism>
<feature type="transmembrane region" description="Helical" evidence="1">
    <location>
        <begin position="26"/>
        <end position="44"/>
    </location>
</feature>
<sequence length="46" mass="4504">MWSGVLSVGIVLVGLGALKRKTSWGTGIALAGAAGIAVALLVAAQR</sequence>
<evidence type="ECO:0000313" key="3">
    <source>
        <dbReference type="Proteomes" id="UP001155027"/>
    </source>
</evidence>
<dbReference type="AlphaFoldDB" id="A0A9X2PL85"/>
<reference evidence="2" key="1">
    <citation type="submission" date="2022-08" db="EMBL/GenBank/DDBJ databases">
        <title>Genomic Encyclopedia of Type Strains, Phase V (KMG-V): Genome sequencing to study the core and pangenomes of soil and plant-associated prokaryotes.</title>
        <authorList>
            <person name="Whitman W."/>
        </authorList>
    </citation>
    <scope>NUCLEOTIDE SEQUENCE</scope>
    <source>
        <strain evidence="2">0</strain>
    </source>
</reference>
<dbReference type="EMBL" id="JANUAU010000008">
    <property type="protein sequence ID" value="MCS3678621.1"/>
    <property type="molecule type" value="Genomic_DNA"/>
</dbReference>
<proteinExistence type="predicted"/>
<gene>
    <name evidence="2" type="ORF">GGP71_002560</name>
</gene>